<keyword evidence="4" id="KW-0067">ATP-binding</keyword>
<dbReference type="PANTHER" id="PTHR43289:SF34">
    <property type="entry name" value="SERINE_THREONINE-PROTEIN KINASE YBDM-RELATED"/>
    <property type="match status" value="1"/>
</dbReference>
<evidence type="ECO:0000256" key="2">
    <source>
        <dbReference type="ARBA" id="ARBA00022741"/>
    </source>
</evidence>
<dbReference type="PROSITE" id="PS50011">
    <property type="entry name" value="PROTEIN_KINASE_DOM"/>
    <property type="match status" value="1"/>
</dbReference>
<keyword evidence="1 7" id="KW-0808">Transferase</keyword>
<feature type="domain" description="Protein kinase" evidence="6">
    <location>
        <begin position="16"/>
        <end position="289"/>
    </location>
</feature>
<dbReference type="PANTHER" id="PTHR43289">
    <property type="entry name" value="MITOGEN-ACTIVATED PROTEIN KINASE KINASE KINASE 20-RELATED"/>
    <property type="match status" value="1"/>
</dbReference>
<dbReference type="RefSeq" id="WP_407288161.1">
    <property type="nucleotide sequence ID" value="NZ_CP147982.1"/>
</dbReference>
<dbReference type="Proteomes" id="UP001626628">
    <property type="component" value="Chromosome"/>
</dbReference>
<evidence type="ECO:0000256" key="1">
    <source>
        <dbReference type="ARBA" id="ARBA00022679"/>
    </source>
</evidence>
<dbReference type="Pfam" id="PF00069">
    <property type="entry name" value="Pkinase"/>
    <property type="match status" value="1"/>
</dbReference>
<dbReference type="InterPro" id="IPR000719">
    <property type="entry name" value="Prot_kinase_dom"/>
</dbReference>
<organism evidence="7 8">
    <name type="scientific">Streptomyces sirii</name>
    <dbReference type="NCBI Taxonomy" id="3127701"/>
    <lineage>
        <taxon>Bacteria</taxon>
        <taxon>Bacillati</taxon>
        <taxon>Actinomycetota</taxon>
        <taxon>Actinomycetes</taxon>
        <taxon>Kitasatosporales</taxon>
        <taxon>Streptomycetaceae</taxon>
        <taxon>Streptomyces</taxon>
    </lineage>
</organism>
<sequence>MKPLDADGDPRVLGPFELLARLGEGGMGVAYLARRIPLDGLTDELTTTYHLVEPDEGTDVAEPRLAVVKMIQPHLLDKPGARKRFDREIETVRAVVSDRVPALLAADTDAVEPWFAMDYVEGPSLDRMVKEAGTFSVGPYVALGLHLVDALRAIHGTGLLHRDLKPENVVLGPDGPVVLDFGLATLIERRTSQAITGPGEAWGTKPYMSYEQLHDFPNAKEPTDVYALGATLFFALTGRPPYPQQPLLTPPHWHGVGAEFRPLLAQILVDVPGLRPDLDRVETGLRVLLHEAQLTKDLAFEELRELVKRADLAPELPPEARSGAVDPAVRDLAQRAVDAGVAPDAPWAGGLPDDLSSGGAGFFGIVDTDDIELAEDSADHGAPAGYTPTVIDRPEAQPTEPLPEPVRTPSDGGPDAPSAEDPALTSYPLQPPRPDEEPSPDAPPAAPPRTALRVAQRLRKAYAHRGKL</sequence>
<evidence type="ECO:0000256" key="5">
    <source>
        <dbReference type="SAM" id="MobiDB-lite"/>
    </source>
</evidence>
<dbReference type="Gene3D" id="1.10.510.10">
    <property type="entry name" value="Transferase(Phosphotransferase) domain 1"/>
    <property type="match status" value="1"/>
</dbReference>
<keyword evidence="3 7" id="KW-0418">Kinase</keyword>
<dbReference type="SUPFAM" id="SSF56112">
    <property type="entry name" value="Protein kinase-like (PK-like)"/>
    <property type="match status" value="1"/>
</dbReference>
<proteinExistence type="predicted"/>
<dbReference type="EMBL" id="CP147982">
    <property type="protein sequence ID" value="WXK79961.1"/>
    <property type="molecule type" value="Genomic_DNA"/>
</dbReference>
<dbReference type="PROSITE" id="PS00108">
    <property type="entry name" value="PROTEIN_KINASE_ST"/>
    <property type="match status" value="1"/>
</dbReference>
<name>A0ABZ2QTS4_9ACTN</name>
<keyword evidence="2" id="KW-0547">Nucleotide-binding</keyword>
<evidence type="ECO:0000256" key="3">
    <source>
        <dbReference type="ARBA" id="ARBA00022777"/>
    </source>
</evidence>
<reference evidence="7 8" key="1">
    <citation type="submission" date="2024-03" db="EMBL/GenBank/DDBJ databases">
        <title>The complete genome of Streptomyces sirii sp.nov.</title>
        <authorList>
            <person name="Zakalyukina Y.V."/>
            <person name="Belik A.R."/>
            <person name="Biryukov M.V."/>
            <person name="Baturina O.A."/>
            <person name="Kabilov M.R."/>
        </authorList>
    </citation>
    <scope>NUCLEOTIDE SEQUENCE [LARGE SCALE GENOMIC DNA]</scope>
    <source>
        <strain evidence="7 8">BP-8</strain>
    </source>
</reference>
<dbReference type="GO" id="GO:0004674">
    <property type="term" value="F:protein serine/threonine kinase activity"/>
    <property type="evidence" value="ECO:0007669"/>
    <property type="project" value="UniProtKB-EC"/>
</dbReference>
<evidence type="ECO:0000259" key="6">
    <source>
        <dbReference type="PROSITE" id="PS50011"/>
    </source>
</evidence>
<protein>
    <submittedName>
        <fullName evidence="7">Serine/threonine-protein kinase</fullName>
        <ecNumber evidence="7">2.7.11.1</ecNumber>
    </submittedName>
</protein>
<dbReference type="EC" id="2.7.11.1" evidence="7"/>
<evidence type="ECO:0000256" key="4">
    <source>
        <dbReference type="ARBA" id="ARBA00022840"/>
    </source>
</evidence>
<evidence type="ECO:0000313" key="8">
    <source>
        <dbReference type="Proteomes" id="UP001626628"/>
    </source>
</evidence>
<dbReference type="Gene3D" id="3.30.200.20">
    <property type="entry name" value="Phosphorylase Kinase, domain 1"/>
    <property type="match status" value="1"/>
</dbReference>
<dbReference type="SMART" id="SM00220">
    <property type="entry name" value="S_TKc"/>
    <property type="match status" value="1"/>
</dbReference>
<dbReference type="InterPro" id="IPR008271">
    <property type="entry name" value="Ser/Thr_kinase_AS"/>
</dbReference>
<feature type="region of interest" description="Disordered" evidence="5">
    <location>
        <begin position="378"/>
        <end position="450"/>
    </location>
</feature>
<gene>
    <name evidence="7" type="ORF">WAB15_30385</name>
</gene>
<dbReference type="CDD" id="cd14014">
    <property type="entry name" value="STKc_PknB_like"/>
    <property type="match status" value="1"/>
</dbReference>
<keyword evidence="8" id="KW-1185">Reference proteome</keyword>
<dbReference type="InterPro" id="IPR011009">
    <property type="entry name" value="Kinase-like_dom_sf"/>
</dbReference>
<accession>A0ABZ2QTS4</accession>
<evidence type="ECO:0000313" key="7">
    <source>
        <dbReference type="EMBL" id="WXK79961.1"/>
    </source>
</evidence>